<organism evidence="4 5">
    <name type="scientific">Clostridium bornimense</name>
    <dbReference type="NCBI Taxonomy" id="1216932"/>
    <lineage>
        <taxon>Bacteria</taxon>
        <taxon>Bacillati</taxon>
        <taxon>Bacillota</taxon>
        <taxon>Clostridia</taxon>
        <taxon>Eubacteriales</taxon>
        <taxon>Clostridiaceae</taxon>
        <taxon>Clostridium</taxon>
    </lineage>
</organism>
<dbReference type="Proteomes" id="UP000019426">
    <property type="component" value="Chromosome M2/40_rep1"/>
</dbReference>
<keyword evidence="1" id="KW-0175">Coiled coil</keyword>
<dbReference type="Gene3D" id="3.40.50.300">
    <property type="entry name" value="P-loop containing nucleotide triphosphate hydrolases"/>
    <property type="match status" value="2"/>
</dbReference>
<feature type="coiled-coil region" evidence="1">
    <location>
        <begin position="160"/>
        <end position="194"/>
    </location>
</feature>
<dbReference type="eggNOG" id="COG4717">
    <property type="taxonomic scope" value="Bacteria"/>
</dbReference>
<dbReference type="PATRIC" id="fig|1216932.3.peg.2186"/>
<keyword evidence="2" id="KW-0812">Transmembrane</keyword>
<accession>W6SI14</accession>
<gene>
    <name evidence="4" type="ORF">CM240_2202</name>
</gene>
<dbReference type="SUPFAM" id="SSF52540">
    <property type="entry name" value="P-loop containing nucleoside triphosphate hydrolases"/>
    <property type="match status" value="1"/>
</dbReference>
<keyword evidence="2" id="KW-1133">Transmembrane helix</keyword>
<dbReference type="RefSeq" id="WP_044039079.1">
    <property type="nucleotide sequence ID" value="NZ_HG917868.1"/>
</dbReference>
<dbReference type="AlphaFoldDB" id="W6SI14"/>
<feature type="coiled-coil region" evidence="1">
    <location>
        <begin position="333"/>
        <end position="411"/>
    </location>
</feature>
<sequence>MINIDKINLISFGKFNNKTINFSKGLNVVYGENEKGKSTILAFIKVMLFGMNSQKASIKDNERKKYFSFKDGRALGTMEISIDNDKYIIEREFKDSKRQDKVNIYNELDGKKVSQKIIPIDEESYMSTGYLTQYGGEVAKEKINNLKDTGSEEIDYGKTMKIIKKAIKKNKESIKALEEEKQNLLEELKCHDKVVKNNIENIKNLNEYKKERDKIKNTEFTSRKIQSIESELNEIKESLKLEKELIKEREKFKYINLDEVKFKDSRVNELEKYKDTMKLINKYNKKVKIYFLLTFISFLAVLGTVIAALYYSIGYFLVSAICGILMVIFYSFLAKNNSKLQKHEKKRKFAKEREKNLEYLQDIFDKVSVRDINELESNIMEYRDSLSALKVLEAKEREKEAEVKIQRQREKDQALLTMEREIAGLEASISKDFEKYPDILKKEEALEDLTINLKKERKKEKALKLTLEKMEESHKIINENFLPKVKEEVKSIVSKITEGKYSNLIVSENIDVLVEDEDGVLRDKDFLSKGTNDSLYFALRYSILKTIEKDKMMFLLDEAFSMYDDNRLKNILEFLYEESKERQIIIFTCQKREMELLKEIKDVNIVNL</sequence>
<keyword evidence="2" id="KW-0472">Membrane</keyword>
<dbReference type="InterPro" id="IPR027417">
    <property type="entry name" value="P-loop_NTPase"/>
</dbReference>
<dbReference type="InterPro" id="IPR038734">
    <property type="entry name" value="YhaN_AAA"/>
</dbReference>
<evidence type="ECO:0000256" key="1">
    <source>
        <dbReference type="SAM" id="Coils"/>
    </source>
</evidence>
<dbReference type="eggNOG" id="COG0419">
    <property type="taxonomic scope" value="Bacteria"/>
</dbReference>
<dbReference type="EMBL" id="HG917868">
    <property type="protein sequence ID" value="CDM69345.1"/>
    <property type="molecule type" value="Genomic_DNA"/>
</dbReference>
<feature type="transmembrane region" description="Helical" evidence="2">
    <location>
        <begin position="287"/>
        <end position="307"/>
    </location>
</feature>
<proteinExistence type="predicted"/>
<dbReference type="Pfam" id="PF13514">
    <property type="entry name" value="AAA_27"/>
    <property type="match status" value="1"/>
</dbReference>
<dbReference type="HOGENOM" id="CLU_018670_0_0_9"/>
<evidence type="ECO:0000313" key="5">
    <source>
        <dbReference type="Proteomes" id="UP000019426"/>
    </source>
</evidence>
<dbReference type="PANTHER" id="PTHR41259:SF1">
    <property type="entry name" value="DOUBLE-STRAND BREAK REPAIR RAD50 ATPASE, PUTATIVE-RELATED"/>
    <property type="match status" value="1"/>
</dbReference>
<evidence type="ECO:0000313" key="4">
    <source>
        <dbReference type="EMBL" id="CDM69345.1"/>
    </source>
</evidence>
<evidence type="ECO:0000259" key="3">
    <source>
        <dbReference type="Pfam" id="PF13514"/>
    </source>
</evidence>
<feature type="domain" description="YhaN AAA" evidence="3">
    <location>
        <begin position="4"/>
        <end position="55"/>
    </location>
</feature>
<reference evidence="4 5" key="1">
    <citation type="submission" date="2013-11" db="EMBL/GenBank/DDBJ databases">
        <title>Complete genome sequence of Clostridum sp. M2/40.</title>
        <authorList>
            <person name="Wibberg D."/>
            <person name="Puehler A."/>
            <person name="Schlueter A."/>
        </authorList>
    </citation>
    <scope>NUCLEOTIDE SEQUENCE [LARGE SCALE GENOMIC DNA]</scope>
    <source>
        <strain evidence="5">M2/40</strain>
    </source>
</reference>
<dbReference type="PANTHER" id="PTHR41259">
    <property type="entry name" value="DOUBLE-STRAND BREAK REPAIR RAD50 ATPASE, PUTATIVE-RELATED"/>
    <property type="match status" value="1"/>
</dbReference>
<keyword evidence="5" id="KW-1185">Reference proteome</keyword>
<name>W6SI14_9CLOT</name>
<feature type="coiled-coil region" evidence="1">
    <location>
        <begin position="439"/>
        <end position="473"/>
    </location>
</feature>
<evidence type="ECO:0000256" key="2">
    <source>
        <dbReference type="SAM" id="Phobius"/>
    </source>
</evidence>
<dbReference type="STRING" id="1216932.CM240_2202"/>
<dbReference type="KEGG" id="clt:CM240_2202"/>
<feature type="transmembrane region" description="Helical" evidence="2">
    <location>
        <begin position="313"/>
        <end position="333"/>
    </location>
</feature>
<protein>
    <recommendedName>
        <fullName evidence="3">YhaN AAA domain-containing protein</fullName>
    </recommendedName>
</protein>